<dbReference type="InterPro" id="IPR036188">
    <property type="entry name" value="FAD/NAD-bd_sf"/>
</dbReference>
<dbReference type="AlphaFoldDB" id="A0A4D6K8G3"/>
<proteinExistence type="predicted"/>
<accession>A0A4D6K8G3</accession>
<dbReference type="EMBL" id="CP039375">
    <property type="protein sequence ID" value="QCD64538.1"/>
    <property type="molecule type" value="Genomic_DNA"/>
</dbReference>
<dbReference type="GO" id="GO:0016491">
    <property type="term" value="F:oxidoreductase activity"/>
    <property type="evidence" value="ECO:0007669"/>
    <property type="project" value="UniProtKB-KW"/>
</dbReference>
<dbReference type="PANTHER" id="PTHR13847">
    <property type="entry name" value="SARCOSINE DEHYDROGENASE-RELATED"/>
    <property type="match status" value="1"/>
</dbReference>
<evidence type="ECO:0000313" key="4">
    <source>
        <dbReference type="Proteomes" id="UP000297053"/>
    </source>
</evidence>
<gene>
    <name evidence="3" type="ORF">E5139_02370</name>
</gene>
<evidence type="ECO:0000313" key="3">
    <source>
        <dbReference type="EMBL" id="QCD64538.1"/>
    </source>
</evidence>
<keyword evidence="1" id="KW-0560">Oxidoreductase</keyword>
<dbReference type="Gene3D" id="3.30.9.10">
    <property type="entry name" value="D-Amino Acid Oxidase, subunit A, domain 2"/>
    <property type="match status" value="1"/>
</dbReference>
<evidence type="ECO:0000259" key="2">
    <source>
        <dbReference type="Pfam" id="PF01266"/>
    </source>
</evidence>
<dbReference type="KEGG" id="halz:E5139_02370"/>
<dbReference type="Pfam" id="PF01266">
    <property type="entry name" value="DAO"/>
    <property type="match status" value="1"/>
</dbReference>
<evidence type="ECO:0000256" key="1">
    <source>
        <dbReference type="ARBA" id="ARBA00023002"/>
    </source>
</evidence>
<dbReference type="PRINTS" id="PR00420">
    <property type="entry name" value="RNGMNOXGNASE"/>
</dbReference>
<reference evidence="3 4" key="1">
    <citation type="submission" date="2019-04" db="EMBL/GenBank/DDBJ databases">
        <title>Complete genome sequence of Arthrobacter sp. ZXY-2 associated with effective atrazine degradation and salt adaptation.</title>
        <authorList>
            <person name="Zhao X."/>
        </authorList>
    </citation>
    <scope>NUCLEOTIDE SEQUENCE [LARGE SCALE GENOMIC DNA]</scope>
    <source>
        <strain evidence="4">ZP60</strain>
    </source>
</reference>
<dbReference type="InterPro" id="IPR029752">
    <property type="entry name" value="D-isomer_DH_CS1"/>
</dbReference>
<organism evidence="3 4">
    <name type="scientific">Halomicrobium mukohataei</name>
    <dbReference type="NCBI Taxonomy" id="57705"/>
    <lineage>
        <taxon>Archaea</taxon>
        <taxon>Methanobacteriati</taxon>
        <taxon>Methanobacteriota</taxon>
        <taxon>Stenosarchaea group</taxon>
        <taxon>Halobacteria</taxon>
        <taxon>Halobacteriales</taxon>
        <taxon>Haloarculaceae</taxon>
        <taxon>Halomicrobium</taxon>
    </lineage>
</organism>
<feature type="domain" description="FAD dependent oxidoreductase" evidence="2">
    <location>
        <begin position="4"/>
        <end position="331"/>
    </location>
</feature>
<dbReference type="Proteomes" id="UP000297053">
    <property type="component" value="Chromosome"/>
</dbReference>
<sequence length="369" mass="38839">MTMRVAVVGAGAVGLTAARTLADRGTDVVLYDRGEIASGATGRAAGLCYDAFAEDRDAAVAADSLRRFRELGVLTECPYVWYARDGDEANADAIAQQVPRMQAHGRDVALVEPERLGERYPQLRTDEIAVAAIAHRAGFVDPTEYASALTETVLERGVGVRTETPVSLAGPTTVAEPDGTVGFDAVLVAAGPATKPIVADAGVALPLQAYRAQALVTEPLRATLPMAYDATQQCYWRPCEGGLLVGDGAHEVDPDDWDPDADASFERSALDRLAAATTVDATRAQSWAGLCTATPDREPLLGGVGDGLYVATGWHGHGLMRSPALGERIGEQILGGPGVDAYDPDRFTGDETIDVVDGMTIDEDEETPS</sequence>
<reference evidence="3 4" key="2">
    <citation type="submission" date="2019-04" db="EMBL/GenBank/DDBJ databases">
        <authorList>
            <person name="Yang S."/>
            <person name="Wei W."/>
        </authorList>
    </citation>
    <scope>NUCLEOTIDE SEQUENCE [LARGE SCALE GENOMIC DNA]</scope>
    <source>
        <strain evidence="4">ZP60</strain>
    </source>
</reference>
<dbReference type="Gene3D" id="3.50.50.60">
    <property type="entry name" value="FAD/NAD(P)-binding domain"/>
    <property type="match status" value="1"/>
</dbReference>
<dbReference type="PROSITE" id="PS00065">
    <property type="entry name" value="D_2_HYDROXYACID_DH_1"/>
    <property type="match status" value="1"/>
</dbReference>
<dbReference type="GO" id="GO:0005737">
    <property type="term" value="C:cytoplasm"/>
    <property type="evidence" value="ECO:0007669"/>
    <property type="project" value="TreeGrafter"/>
</dbReference>
<protein>
    <submittedName>
        <fullName evidence="3">FAD-dependent oxidoreductase</fullName>
    </submittedName>
</protein>
<dbReference type="PANTHER" id="PTHR13847:SF287">
    <property type="entry name" value="FAD-DEPENDENT OXIDOREDUCTASE DOMAIN-CONTAINING PROTEIN 1"/>
    <property type="match status" value="1"/>
</dbReference>
<dbReference type="InterPro" id="IPR006076">
    <property type="entry name" value="FAD-dep_OxRdtase"/>
</dbReference>
<dbReference type="SUPFAM" id="SSF51905">
    <property type="entry name" value="FAD/NAD(P)-binding domain"/>
    <property type="match status" value="1"/>
</dbReference>
<name>A0A4D6K8G3_9EURY</name>